<sequence length="44" mass="4628">MLGQILLKMVISLVLIPLMRWVPTHVAEPGAADSTGAPLTAPMS</sequence>
<dbReference type="EMBL" id="FWWU01000005">
    <property type="protein sequence ID" value="SMB81287.1"/>
    <property type="molecule type" value="Genomic_DNA"/>
</dbReference>
<accession>A0A1W1UJP2</accession>
<organism evidence="1 2">
    <name type="scientific">Deinococcus hopiensis KR-140</name>
    <dbReference type="NCBI Taxonomy" id="695939"/>
    <lineage>
        <taxon>Bacteria</taxon>
        <taxon>Thermotogati</taxon>
        <taxon>Deinococcota</taxon>
        <taxon>Deinococci</taxon>
        <taxon>Deinococcales</taxon>
        <taxon>Deinococcaceae</taxon>
        <taxon>Deinococcus</taxon>
    </lineage>
</organism>
<protein>
    <submittedName>
        <fullName evidence="1">Uncharacterized protein</fullName>
    </submittedName>
</protein>
<gene>
    <name evidence="1" type="ORF">SAMN00790413_04525</name>
</gene>
<dbReference type="AlphaFoldDB" id="A0A1W1UJP2"/>
<evidence type="ECO:0000313" key="2">
    <source>
        <dbReference type="Proteomes" id="UP000192582"/>
    </source>
</evidence>
<keyword evidence="2" id="KW-1185">Reference proteome</keyword>
<reference evidence="1 2" key="1">
    <citation type="submission" date="2017-04" db="EMBL/GenBank/DDBJ databases">
        <authorList>
            <person name="Afonso C.L."/>
            <person name="Miller P.J."/>
            <person name="Scott M.A."/>
            <person name="Spackman E."/>
            <person name="Goraichik I."/>
            <person name="Dimitrov K.M."/>
            <person name="Suarez D.L."/>
            <person name="Swayne D.E."/>
        </authorList>
    </citation>
    <scope>NUCLEOTIDE SEQUENCE [LARGE SCALE GENOMIC DNA]</scope>
    <source>
        <strain evidence="1 2">KR-140</strain>
    </source>
</reference>
<evidence type="ECO:0000313" key="1">
    <source>
        <dbReference type="EMBL" id="SMB81287.1"/>
    </source>
</evidence>
<proteinExistence type="predicted"/>
<dbReference type="Proteomes" id="UP000192582">
    <property type="component" value="Unassembled WGS sequence"/>
</dbReference>
<name>A0A1W1UJP2_9DEIO</name>